<name>A0A919FMX5_9ACTN</name>
<dbReference type="PROSITE" id="PS51462">
    <property type="entry name" value="NUDIX"/>
    <property type="match status" value="1"/>
</dbReference>
<evidence type="ECO:0000313" key="5">
    <source>
        <dbReference type="EMBL" id="GHH69262.1"/>
    </source>
</evidence>
<dbReference type="Gene3D" id="3.90.79.10">
    <property type="entry name" value="Nucleoside Triphosphate Pyrophosphohydrolase"/>
    <property type="match status" value="1"/>
</dbReference>
<evidence type="ECO:0000259" key="4">
    <source>
        <dbReference type="PROSITE" id="PS51462"/>
    </source>
</evidence>
<dbReference type="InterPro" id="IPR015797">
    <property type="entry name" value="NUDIX_hydrolase-like_dom_sf"/>
</dbReference>
<dbReference type="EMBL" id="BNBO01000012">
    <property type="protein sequence ID" value="GHH69262.1"/>
    <property type="molecule type" value="Genomic_DNA"/>
</dbReference>
<reference evidence="5" key="1">
    <citation type="journal article" date="2014" name="Int. J. Syst. Evol. Microbiol.">
        <title>Complete genome sequence of Corynebacterium casei LMG S-19264T (=DSM 44701T), isolated from a smear-ripened cheese.</title>
        <authorList>
            <consortium name="US DOE Joint Genome Institute (JGI-PGF)"/>
            <person name="Walter F."/>
            <person name="Albersmeier A."/>
            <person name="Kalinowski J."/>
            <person name="Ruckert C."/>
        </authorList>
    </citation>
    <scope>NUCLEOTIDE SEQUENCE</scope>
    <source>
        <strain evidence="5">JCM 4646</strain>
    </source>
</reference>
<dbReference type="Proteomes" id="UP000617734">
    <property type="component" value="Unassembled WGS sequence"/>
</dbReference>
<dbReference type="GO" id="GO:0016787">
    <property type="term" value="F:hydrolase activity"/>
    <property type="evidence" value="ECO:0007669"/>
    <property type="project" value="UniProtKB-KW"/>
</dbReference>
<dbReference type="PANTHER" id="PTHR43046:SF12">
    <property type="entry name" value="GDP-MANNOSE MANNOSYL HYDROLASE"/>
    <property type="match status" value="1"/>
</dbReference>
<organism evidence="5 6">
    <name type="scientific">Kitasatospora indigofera</name>
    <dbReference type="NCBI Taxonomy" id="67307"/>
    <lineage>
        <taxon>Bacteria</taxon>
        <taxon>Bacillati</taxon>
        <taxon>Actinomycetota</taxon>
        <taxon>Actinomycetes</taxon>
        <taxon>Kitasatosporales</taxon>
        <taxon>Streptomycetaceae</taxon>
        <taxon>Kitasatospora</taxon>
    </lineage>
</organism>
<comment type="cofactor">
    <cofactor evidence="1">
        <name>Mg(2+)</name>
        <dbReference type="ChEBI" id="CHEBI:18420"/>
    </cofactor>
</comment>
<dbReference type="PANTHER" id="PTHR43046">
    <property type="entry name" value="GDP-MANNOSE MANNOSYL HYDROLASE"/>
    <property type="match status" value="1"/>
</dbReference>
<keyword evidence="3" id="KW-0460">Magnesium</keyword>
<dbReference type="AlphaFoldDB" id="A0A919FMX5"/>
<evidence type="ECO:0000256" key="1">
    <source>
        <dbReference type="ARBA" id="ARBA00001946"/>
    </source>
</evidence>
<keyword evidence="6" id="KW-1185">Reference proteome</keyword>
<reference evidence="5" key="2">
    <citation type="submission" date="2020-09" db="EMBL/GenBank/DDBJ databases">
        <authorList>
            <person name="Sun Q."/>
            <person name="Ohkuma M."/>
        </authorList>
    </citation>
    <scope>NUCLEOTIDE SEQUENCE</scope>
    <source>
        <strain evidence="5">JCM 4646</strain>
    </source>
</reference>
<keyword evidence="2" id="KW-0378">Hydrolase</keyword>
<proteinExistence type="predicted"/>
<dbReference type="InterPro" id="IPR000086">
    <property type="entry name" value="NUDIX_hydrolase_dom"/>
</dbReference>
<comment type="caution">
    <text evidence="5">The sequence shown here is derived from an EMBL/GenBank/DDBJ whole genome shotgun (WGS) entry which is preliminary data.</text>
</comment>
<dbReference type="Pfam" id="PF00293">
    <property type="entry name" value="NUDIX"/>
    <property type="match status" value="1"/>
</dbReference>
<dbReference type="PROSITE" id="PS00893">
    <property type="entry name" value="NUDIX_BOX"/>
    <property type="match status" value="1"/>
</dbReference>
<evidence type="ECO:0000256" key="3">
    <source>
        <dbReference type="ARBA" id="ARBA00022842"/>
    </source>
</evidence>
<sequence length="195" mass="20952">MATGTPPTRDRQHRVLPVAEFTAGLPKHVVSASLLLADPRGRLLMLHQAHPYPGHPPWWQPPGGLADPGERPYGTALRELAEETGLVPARALRLLAVDHRSAAGGWPPVIDFCFDAGVLPAGTAVALSAEHDQAAWRTPAGWWPRLQPEQRAWFAAVCRSPATAGVLYLHDGLEHAGTARPATRSAGDPAPERHD</sequence>
<evidence type="ECO:0000313" key="6">
    <source>
        <dbReference type="Proteomes" id="UP000617734"/>
    </source>
</evidence>
<feature type="domain" description="Nudix hydrolase" evidence="4">
    <location>
        <begin position="26"/>
        <end position="159"/>
    </location>
</feature>
<dbReference type="SUPFAM" id="SSF55811">
    <property type="entry name" value="Nudix"/>
    <property type="match status" value="1"/>
</dbReference>
<gene>
    <name evidence="5" type="ORF">GCM10018781_27510</name>
</gene>
<dbReference type="InterPro" id="IPR020084">
    <property type="entry name" value="NUDIX_hydrolase_CS"/>
</dbReference>
<protein>
    <recommendedName>
        <fullName evidence="4">Nudix hydrolase domain-containing protein</fullName>
    </recommendedName>
</protein>
<accession>A0A919FMX5</accession>
<evidence type="ECO:0000256" key="2">
    <source>
        <dbReference type="ARBA" id="ARBA00022801"/>
    </source>
</evidence>